<keyword evidence="7" id="KW-0282">Flagellum</keyword>
<evidence type="ECO:0000259" key="5">
    <source>
        <dbReference type="Pfam" id="PF06429"/>
    </source>
</evidence>
<keyword evidence="7" id="KW-0969">Cilium</keyword>
<keyword evidence="7" id="KW-0966">Cell projection</keyword>
<evidence type="ECO:0000313" key="7">
    <source>
        <dbReference type="EMBL" id="QFI76826.1"/>
    </source>
</evidence>
<organism evidence="7 8">
    <name type="scientific">Bradyrhizobium betae</name>
    <dbReference type="NCBI Taxonomy" id="244734"/>
    <lineage>
        <taxon>Bacteria</taxon>
        <taxon>Pseudomonadati</taxon>
        <taxon>Pseudomonadota</taxon>
        <taxon>Alphaproteobacteria</taxon>
        <taxon>Hyphomicrobiales</taxon>
        <taxon>Nitrobacteraceae</taxon>
        <taxon>Bradyrhizobium</taxon>
    </lineage>
</organism>
<feature type="domain" description="Flagellar hook protein FlgE/F/G-like D1" evidence="6">
    <location>
        <begin position="86"/>
        <end position="150"/>
    </location>
</feature>
<dbReference type="KEGG" id="bbet:F8237_33160"/>
<dbReference type="InterPro" id="IPR010930">
    <property type="entry name" value="Flg_bb/hook_C_dom"/>
</dbReference>
<dbReference type="Pfam" id="PF06429">
    <property type="entry name" value="Flg_bbr_C"/>
    <property type="match status" value="1"/>
</dbReference>
<comment type="similarity">
    <text evidence="2 4">Belongs to the flagella basal body rod proteins family.</text>
</comment>
<evidence type="ECO:0000256" key="4">
    <source>
        <dbReference type="RuleBase" id="RU362116"/>
    </source>
</evidence>
<dbReference type="InterPro" id="IPR012836">
    <property type="entry name" value="FlgF"/>
</dbReference>
<dbReference type="AlphaFoldDB" id="A0A5P6PEX9"/>
<comment type="subunit">
    <text evidence="4">The basal body constitutes a major portion of the flagellar organelle and consists of five rings (E,L,P,S, and M) mounted on a central rod. The rod consists of about 26 subunits of FlgG in the distal portion, and FlgB, FlgC and FlgF are thought to build up the proximal portion of the rod with about 6 subunits each.</text>
</comment>
<dbReference type="GO" id="GO:0071978">
    <property type="term" value="P:bacterial-type flagellum-dependent swarming motility"/>
    <property type="evidence" value="ECO:0007669"/>
    <property type="project" value="TreeGrafter"/>
</dbReference>
<dbReference type="NCBIfam" id="TIGR02490">
    <property type="entry name" value="flgF"/>
    <property type="match status" value="1"/>
</dbReference>
<evidence type="ECO:0000313" key="8">
    <source>
        <dbReference type="Proteomes" id="UP000325641"/>
    </source>
</evidence>
<dbReference type="InterPro" id="IPR037925">
    <property type="entry name" value="FlgE/F/G-like"/>
</dbReference>
<dbReference type="RefSeq" id="WP_028136451.1">
    <property type="nucleotide sequence ID" value="NZ_CP044543.1"/>
</dbReference>
<protein>
    <recommendedName>
        <fullName evidence="4">Flagellar basal-body rod protein FlgF</fullName>
    </recommendedName>
</protein>
<dbReference type="PANTHER" id="PTHR30435:SF19">
    <property type="entry name" value="FLAGELLAR BASAL-BODY ROD PROTEIN FLGG"/>
    <property type="match status" value="1"/>
</dbReference>
<dbReference type="PANTHER" id="PTHR30435">
    <property type="entry name" value="FLAGELLAR PROTEIN"/>
    <property type="match status" value="1"/>
</dbReference>
<accession>A0A5P6PEX9</accession>
<dbReference type="NCBIfam" id="TIGR03506">
    <property type="entry name" value="FlgEFG_subfam"/>
    <property type="match status" value="1"/>
</dbReference>
<feature type="domain" description="Flagellar basal-body/hook protein C-terminal" evidence="5">
    <location>
        <begin position="196"/>
        <end position="231"/>
    </location>
</feature>
<dbReference type="GO" id="GO:0030694">
    <property type="term" value="C:bacterial-type flagellum basal body, rod"/>
    <property type="evidence" value="ECO:0007669"/>
    <property type="project" value="UniProtKB-UniRule"/>
</dbReference>
<name>A0A5P6PEX9_9BRAD</name>
<dbReference type="Proteomes" id="UP000325641">
    <property type="component" value="Chromosome"/>
</dbReference>
<dbReference type="InterPro" id="IPR020013">
    <property type="entry name" value="Flagellar_FlgE/F/G"/>
</dbReference>
<comment type="subcellular location">
    <subcellularLocation>
        <location evidence="1 4">Bacterial flagellum basal body</location>
    </subcellularLocation>
</comment>
<sequence>MSDKTVIGLSRLITLQQQLDKVARNVANQTTTGFKREGLQFREYLTKAKEADDMPSAPMRSLVAVTGYTDFSGGPLKPTGNGTDVAIVGDGFFVIQTAAGDRYTRNGAFTLDKEGRVVTLSGDIVLTATGPLQVPPRDGPLSIGADGTISTARGPIGRLRLVKFVDNAKLRAEGSTLFSSESPANEVPPAQIRLATGALEGANVNAVHEMSSLVAATRAYDQVANTILREDDKNELRKLAGEDL</sequence>
<dbReference type="EMBL" id="CP044543">
    <property type="protein sequence ID" value="QFI76826.1"/>
    <property type="molecule type" value="Genomic_DNA"/>
</dbReference>
<dbReference type="SUPFAM" id="SSF117143">
    <property type="entry name" value="Flagellar hook protein flgE"/>
    <property type="match status" value="1"/>
</dbReference>
<dbReference type="InterPro" id="IPR053967">
    <property type="entry name" value="LlgE_F_G-like_D1"/>
</dbReference>
<evidence type="ECO:0000256" key="1">
    <source>
        <dbReference type="ARBA" id="ARBA00004117"/>
    </source>
</evidence>
<dbReference type="OrthoDB" id="9804559at2"/>
<proteinExistence type="inferred from homology"/>
<keyword evidence="3 4" id="KW-0975">Bacterial flagellum</keyword>
<reference evidence="8" key="1">
    <citation type="submission" date="2019-10" db="EMBL/GenBank/DDBJ databases">
        <title>Complete Genome Sequence of Bradyrhizobium betae type strain PL7HG1T.</title>
        <authorList>
            <person name="Bromfield E.S.P."/>
            <person name="Cloutier S."/>
        </authorList>
    </citation>
    <scope>NUCLEOTIDE SEQUENCE [LARGE SCALE GENOMIC DNA]</scope>
    <source>
        <strain evidence="8">PL7HG1</strain>
    </source>
</reference>
<gene>
    <name evidence="7" type="primary">flgF</name>
    <name evidence="7" type="ORF">F8237_33160</name>
</gene>
<evidence type="ECO:0000256" key="2">
    <source>
        <dbReference type="ARBA" id="ARBA00009677"/>
    </source>
</evidence>
<dbReference type="Pfam" id="PF22692">
    <property type="entry name" value="LlgE_F_G_D1"/>
    <property type="match status" value="1"/>
</dbReference>
<evidence type="ECO:0000256" key="3">
    <source>
        <dbReference type="ARBA" id="ARBA00023143"/>
    </source>
</evidence>
<evidence type="ECO:0000259" key="6">
    <source>
        <dbReference type="Pfam" id="PF22692"/>
    </source>
</evidence>